<keyword evidence="2" id="KW-1185">Reference proteome</keyword>
<accession>A0A4Z2ET10</accession>
<reference evidence="1 2" key="1">
    <citation type="submission" date="2019-03" db="EMBL/GenBank/DDBJ databases">
        <title>First draft genome of Liparis tanakae, snailfish: a comprehensive survey of snailfish specific genes.</title>
        <authorList>
            <person name="Kim W."/>
            <person name="Song I."/>
            <person name="Jeong J.-H."/>
            <person name="Kim D."/>
            <person name="Kim S."/>
            <person name="Ryu S."/>
            <person name="Song J.Y."/>
            <person name="Lee S.K."/>
        </authorList>
    </citation>
    <scope>NUCLEOTIDE SEQUENCE [LARGE SCALE GENOMIC DNA]</scope>
    <source>
        <tissue evidence="1">Muscle</tissue>
    </source>
</reference>
<evidence type="ECO:0000313" key="2">
    <source>
        <dbReference type="Proteomes" id="UP000314294"/>
    </source>
</evidence>
<evidence type="ECO:0000313" key="1">
    <source>
        <dbReference type="EMBL" id="TNN32057.1"/>
    </source>
</evidence>
<organism evidence="1 2">
    <name type="scientific">Liparis tanakae</name>
    <name type="common">Tanaka's snailfish</name>
    <dbReference type="NCBI Taxonomy" id="230148"/>
    <lineage>
        <taxon>Eukaryota</taxon>
        <taxon>Metazoa</taxon>
        <taxon>Chordata</taxon>
        <taxon>Craniata</taxon>
        <taxon>Vertebrata</taxon>
        <taxon>Euteleostomi</taxon>
        <taxon>Actinopterygii</taxon>
        <taxon>Neopterygii</taxon>
        <taxon>Teleostei</taxon>
        <taxon>Neoteleostei</taxon>
        <taxon>Acanthomorphata</taxon>
        <taxon>Eupercaria</taxon>
        <taxon>Perciformes</taxon>
        <taxon>Cottioidei</taxon>
        <taxon>Cottales</taxon>
        <taxon>Liparidae</taxon>
        <taxon>Liparis</taxon>
    </lineage>
</organism>
<name>A0A4Z2ET10_9TELE</name>
<proteinExistence type="predicted"/>
<dbReference type="EMBL" id="SRLO01002958">
    <property type="protein sequence ID" value="TNN32057.1"/>
    <property type="molecule type" value="Genomic_DNA"/>
</dbReference>
<sequence>MECEREPNRVARAVCVSAGLRKTIRLQEQFEASGIPMRHPDDCSALFILFLSLGPLSDAKQQIPRER</sequence>
<dbReference type="AlphaFoldDB" id="A0A4Z2ET10"/>
<gene>
    <name evidence="1" type="ORF">EYF80_057783</name>
</gene>
<dbReference type="Proteomes" id="UP000314294">
    <property type="component" value="Unassembled WGS sequence"/>
</dbReference>
<protein>
    <submittedName>
        <fullName evidence="1">Uncharacterized protein</fullName>
    </submittedName>
</protein>
<comment type="caution">
    <text evidence="1">The sequence shown here is derived from an EMBL/GenBank/DDBJ whole genome shotgun (WGS) entry which is preliminary data.</text>
</comment>